<feature type="transmembrane region" description="Helical" evidence="1">
    <location>
        <begin position="284"/>
        <end position="308"/>
    </location>
</feature>
<feature type="domain" description="DUF8173" evidence="2">
    <location>
        <begin position="200"/>
        <end position="355"/>
    </location>
</feature>
<dbReference type="AlphaFoldDB" id="A0A1I6P3H8"/>
<feature type="transmembrane region" description="Helical" evidence="1">
    <location>
        <begin position="209"/>
        <end position="233"/>
    </location>
</feature>
<proteinExistence type="predicted"/>
<dbReference type="EMBL" id="FOZS01000001">
    <property type="protein sequence ID" value="SFS34747.1"/>
    <property type="molecule type" value="Genomic_DNA"/>
</dbReference>
<dbReference type="RefSeq" id="WP_092900610.1">
    <property type="nucleotide sequence ID" value="NZ_FOZS01000001.1"/>
</dbReference>
<keyword evidence="1" id="KW-0812">Transmembrane</keyword>
<accession>A0A1I6P3H8</accession>
<keyword evidence="4" id="KW-1185">Reference proteome</keyword>
<dbReference type="InterPro" id="IPR058486">
    <property type="entry name" value="DUF8173"/>
</dbReference>
<organism evidence="3 4">
    <name type="scientific">Halostagnicola kamekurae</name>
    <dbReference type="NCBI Taxonomy" id="619731"/>
    <lineage>
        <taxon>Archaea</taxon>
        <taxon>Methanobacteriati</taxon>
        <taxon>Methanobacteriota</taxon>
        <taxon>Stenosarchaea group</taxon>
        <taxon>Halobacteria</taxon>
        <taxon>Halobacteriales</taxon>
        <taxon>Natrialbaceae</taxon>
        <taxon>Halostagnicola</taxon>
    </lineage>
</organism>
<dbReference type="Pfam" id="PF04519">
    <property type="entry name" value="Bactofilin"/>
    <property type="match status" value="1"/>
</dbReference>
<feature type="transmembrane region" description="Helical" evidence="1">
    <location>
        <begin position="315"/>
        <end position="331"/>
    </location>
</feature>
<reference evidence="4" key="1">
    <citation type="submission" date="2016-10" db="EMBL/GenBank/DDBJ databases">
        <authorList>
            <person name="Varghese N."/>
            <person name="Submissions S."/>
        </authorList>
    </citation>
    <scope>NUCLEOTIDE SEQUENCE [LARGE SCALE GENOMIC DNA]</scope>
    <source>
        <strain evidence="4">DSM 22427</strain>
    </source>
</reference>
<sequence length="376" mass="37713">MSPDTTAASKPNASNRSSAGQLARVAVLVAVLVLVVGSGPGLVAAQSVDGPDGFDGTVTVEEGETVDSVEAFAGNVIVDGTVTGDVSALAGNVYVNGEVEGDVSVASGNLEINGTVGDDVSAAAGNVRLAENGSVGGDFQAGGGTVVIDGAIDGDARIGADTIELGETASISGDLEYSGDLQGETGVVEGEVTEDSSIGVGPDTGLEPIVTWVFALYTLALNLLLGVALLLLFPRFSSGVADRVANAPVRAGLVGLAVLIVVPIALIALAITVVGIPLSIIGGFVFALFVWIGIVYGRFAVAAWLLSLVGLDNRWLALVVGLVGGALLARVPIVGGIVNFLIFLLGLGALAMTLYGGRRRSRESRARTGTGESTAD</sequence>
<dbReference type="Proteomes" id="UP000199199">
    <property type="component" value="Unassembled WGS sequence"/>
</dbReference>
<evidence type="ECO:0000313" key="4">
    <source>
        <dbReference type="Proteomes" id="UP000199199"/>
    </source>
</evidence>
<feature type="transmembrane region" description="Helical" evidence="1">
    <location>
        <begin position="337"/>
        <end position="357"/>
    </location>
</feature>
<name>A0A1I6P3H8_9EURY</name>
<keyword evidence="1" id="KW-1133">Transmembrane helix</keyword>
<evidence type="ECO:0000256" key="1">
    <source>
        <dbReference type="SAM" id="Phobius"/>
    </source>
</evidence>
<dbReference type="InterPro" id="IPR007607">
    <property type="entry name" value="BacA/B"/>
</dbReference>
<protein>
    <submittedName>
        <fullName evidence="3">Polymer-forming protein</fullName>
    </submittedName>
</protein>
<evidence type="ECO:0000313" key="3">
    <source>
        <dbReference type="EMBL" id="SFS34747.1"/>
    </source>
</evidence>
<dbReference type="Pfam" id="PF26514">
    <property type="entry name" value="DUF8173"/>
    <property type="match status" value="1"/>
</dbReference>
<dbReference type="OrthoDB" id="293642at2157"/>
<evidence type="ECO:0000259" key="2">
    <source>
        <dbReference type="Pfam" id="PF26514"/>
    </source>
</evidence>
<gene>
    <name evidence="3" type="ORF">SAMN04488556_0298</name>
</gene>
<keyword evidence="1" id="KW-0472">Membrane</keyword>
<feature type="transmembrane region" description="Helical" evidence="1">
    <location>
        <begin position="253"/>
        <end position="278"/>
    </location>
</feature>